<evidence type="ECO:0000313" key="1">
    <source>
        <dbReference type="EMBL" id="MBL6446342.1"/>
    </source>
</evidence>
<dbReference type="Proteomes" id="UP000614216">
    <property type="component" value="Unassembled WGS sequence"/>
</dbReference>
<keyword evidence="2" id="KW-1185">Reference proteome</keyword>
<organism evidence="1 2">
    <name type="scientific">Fulvivirga marina</name>
    <dbReference type="NCBI Taxonomy" id="2494733"/>
    <lineage>
        <taxon>Bacteria</taxon>
        <taxon>Pseudomonadati</taxon>
        <taxon>Bacteroidota</taxon>
        <taxon>Cytophagia</taxon>
        <taxon>Cytophagales</taxon>
        <taxon>Fulvivirgaceae</taxon>
        <taxon>Fulvivirga</taxon>
    </lineage>
</organism>
<evidence type="ECO:0000313" key="2">
    <source>
        <dbReference type="Proteomes" id="UP000614216"/>
    </source>
</evidence>
<dbReference type="EMBL" id="JAEUGD010000023">
    <property type="protein sequence ID" value="MBL6446342.1"/>
    <property type="molecule type" value="Genomic_DNA"/>
</dbReference>
<reference evidence="1" key="1">
    <citation type="submission" date="2021-01" db="EMBL/GenBank/DDBJ databases">
        <title>Fulvivirga kasyanovii gen. nov., sp nov., a novel member of the phylum Bacteroidetes isolated from seawater in a mussel farm.</title>
        <authorList>
            <person name="Zhao L.-H."/>
            <person name="Wang Z.-J."/>
        </authorList>
    </citation>
    <scope>NUCLEOTIDE SEQUENCE</scope>
    <source>
        <strain evidence="1">29W222</strain>
    </source>
</reference>
<dbReference type="AlphaFoldDB" id="A0A937KBK9"/>
<protein>
    <submittedName>
        <fullName evidence="1">Uncharacterized protein</fullName>
    </submittedName>
</protein>
<gene>
    <name evidence="1" type="ORF">JMN32_08485</name>
</gene>
<comment type="caution">
    <text evidence="1">The sequence shown here is derived from an EMBL/GenBank/DDBJ whole genome shotgun (WGS) entry which is preliminary data.</text>
</comment>
<proteinExistence type="predicted"/>
<name>A0A937KBK9_9BACT</name>
<accession>A0A937KBK9</accession>
<sequence length="70" mass="7868">MPNNLKSGIENLSCYSMDDVKVHYNSDKPAQMKAHVYAHGTGIDVAPYFVDTLIFVHSFCCAIFKTQNLK</sequence>